<organism evidence="2 4">
    <name type="scientific">Paraburkholderia ginsengiterrae</name>
    <dbReference type="NCBI Taxonomy" id="1462993"/>
    <lineage>
        <taxon>Bacteria</taxon>
        <taxon>Pseudomonadati</taxon>
        <taxon>Pseudomonadota</taxon>
        <taxon>Betaproteobacteria</taxon>
        <taxon>Burkholderiales</taxon>
        <taxon>Burkholderiaceae</taxon>
        <taxon>Paraburkholderia</taxon>
    </lineage>
</organism>
<dbReference type="EMBL" id="LXJZ01000231">
    <property type="protein sequence ID" value="OAJ52497.1"/>
    <property type="molecule type" value="Genomic_DNA"/>
</dbReference>
<evidence type="ECO:0000313" key="4">
    <source>
        <dbReference type="Proteomes" id="UP000078116"/>
    </source>
</evidence>
<evidence type="ECO:0000313" key="1">
    <source>
        <dbReference type="EMBL" id="OAJ52497.1"/>
    </source>
</evidence>
<dbReference type="Proteomes" id="UP000078116">
    <property type="component" value="Unassembled WGS sequence"/>
</dbReference>
<protein>
    <submittedName>
        <fullName evidence="2">Uncharacterized protein</fullName>
    </submittedName>
</protein>
<gene>
    <name evidence="1" type="ORF">A6V36_13905</name>
    <name evidence="2" type="ORF">A6V37_09295</name>
</gene>
<reference evidence="3 4" key="1">
    <citation type="submission" date="2016-04" db="EMBL/GenBank/DDBJ databases">
        <title>Reclassification of Paraburkholderia panaciterrae (Farh et al. 2015) Dobritsa &amp; Samadpour 2016 as a later homotypic synonym of Paraburkholderia ginsengiterrae (Farh et al. 2015) Dobritsa &amp; Samadpour 2016.</title>
        <authorList>
            <person name="Dobritsa A.P."/>
            <person name="Kutumbaka K."/>
            <person name="Samadpour M."/>
        </authorList>
    </citation>
    <scope>NUCLEOTIDE SEQUENCE [LARGE SCALE GENOMIC DNA]</scope>
    <source>
        <strain evidence="2 4">DCY85</strain>
        <strain evidence="1 3">DCY85-1</strain>
    </source>
</reference>
<name>A0A1A9MXQ8_9BURK</name>
<accession>A0A1A9MXQ8</accession>
<sequence>MHEVAFERTATRVERPQRKKTRFLTLSTAAEDQFIVFWLQLPAGKYVTVAPTREYHLYQNAEVLSAKSR</sequence>
<proteinExistence type="predicted"/>
<dbReference type="Proteomes" id="UP000077961">
    <property type="component" value="Unassembled WGS sequence"/>
</dbReference>
<dbReference type="AlphaFoldDB" id="A0A1A9MXQ8"/>
<dbReference type="EMBL" id="LXKA01000371">
    <property type="protein sequence ID" value="OAJ52627.1"/>
    <property type="molecule type" value="Genomic_DNA"/>
</dbReference>
<evidence type="ECO:0000313" key="2">
    <source>
        <dbReference type="EMBL" id="OAJ52627.1"/>
    </source>
</evidence>
<evidence type="ECO:0000313" key="3">
    <source>
        <dbReference type="Proteomes" id="UP000077961"/>
    </source>
</evidence>
<comment type="caution">
    <text evidence="2">The sequence shown here is derived from an EMBL/GenBank/DDBJ whole genome shotgun (WGS) entry which is preliminary data.</text>
</comment>
<keyword evidence="3" id="KW-1185">Reference proteome</keyword>